<gene>
    <name evidence="2" type="ORF">ICL16_20225</name>
</gene>
<reference evidence="2" key="1">
    <citation type="submission" date="2020-09" db="EMBL/GenBank/DDBJ databases">
        <title>Iningainema tapete sp. nov. (Scytonemataceae, Cyanobacteria) from greenhouses in central Florida (USA) produces two types of nodularin with biosynthetic potential for microcystin-LR and anabaenopeptins.</title>
        <authorList>
            <person name="Berthold D.E."/>
            <person name="Lefler F.W."/>
            <person name="Huang I.-S."/>
            <person name="Abdulla H."/>
            <person name="Zimba P.V."/>
            <person name="Laughinghouse H.D. IV."/>
        </authorList>
    </citation>
    <scope>NUCLEOTIDE SEQUENCE</scope>
    <source>
        <strain evidence="2">BLCCT55</strain>
    </source>
</reference>
<dbReference type="EMBL" id="JACXAE010000069">
    <property type="protein sequence ID" value="MBD2774334.1"/>
    <property type="molecule type" value="Genomic_DNA"/>
</dbReference>
<accession>A0A8J6XM95</accession>
<comment type="caution">
    <text evidence="2">The sequence shown here is derived from an EMBL/GenBank/DDBJ whole genome shotgun (WGS) entry which is preliminary data.</text>
</comment>
<name>A0A8J6XM95_9CYAN</name>
<feature type="signal peptide" evidence="1">
    <location>
        <begin position="1"/>
        <end position="28"/>
    </location>
</feature>
<keyword evidence="3" id="KW-1185">Reference proteome</keyword>
<dbReference type="RefSeq" id="WP_190831201.1">
    <property type="nucleotide sequence ID" value="NZ_CAWPPI010000069.1"/>
</dbReference>
<dbReference type="AlphaFoldDB" id="A0A8J6XM95"/>
<protein>
    <recommendedName>
        <fullName evidence="4">PEP-CTERM protein-sorting domain-containing protein</fullName>
    </recommendedName>
</protein>
<evidence type="ECO:0008006" key="4">
    <source>
        <dbReference type="Google" id="ProtNLM"/>
    </source>
</evidence>
<organism evidence="2 3">
    <name type="scientific">Iningainema tapete BLCC-T55</name>
    <dbReference type="NCBI Taxonomy" id="2748662"/>
    <lineage>
        <taxon>Bacteria</taxon>
        <taxon>Bacillati</taxon>
        <taxon>Cyanobacteriota</taxon>
        <taxon>Cyanophyceae</taxon>
        <taxon>Nostocales</taxon>
        <taxon>Scytonemataceae</taxon>
        <taxon>Iningainema tapete</taxon>
    </lineage>
</organism>
<dbReference type="Proteomes" id="UP000629098">
    <property type="component" value="Unassembled WGS sequence"/>
</dbReference>
<feature type="chain" id="PRO_5035328457" description="PEP-CTERM protein-sorting domain-containing protein" evidence="1">
    <location>
        <begin position="29"/>
        <end position="223"/>
    </location>
</feature>
<evidence type="ECO:0000256" key="1">
    <source>
        <dbReference type="SAM" id="SignalP"/>
    </source>
</evidence>
<proteinExistence type="predicted"/>
<evidence type="ECO:0000313" key="3">
    <source>
        <dbReference type="Proteomes" id="UP000629098"/>
    </source>
</evidence>
<keyword evidence="1" id="KW-0732">Signal</keyword>
<evidence type="ECO:0000313" key="2">
    <source>
        <dbReference type="EMBL" id="MBD2774334.1"/>
    </source>
</evidence>
<sequence>MLRSFTARLFGVALTLTGFGLNVQSAVAQTTYTFDATYDAASRVSSFISENITANTVSGESNDAPFGLTRASGLFYIQNDLTSGSYRFSSNPATFDLEGLPLGGVTLFGVENNKLFYSIEDGIGFIDFNTLTTTASNTATIIGGEGLFSGATGTLTSSEVNQVGNLLVDPRSTIRGTVRVSGIIQVSSTQRVPEPTNTAALIGISAIGVGLCMCKQRRKVAIR</sequence>